<feature type="transmembrane region" description="Helical" evidence="7">
    <location>
        <begin position="294"/>
        <end position="315"/>
    </location>
</feature>
<feature type="transmembrane region" description="Helical" evidence="7">
    <location>
        <begin position="184"/>
        <end position="209"/>
    </location>
</feature>
<dbReference type="PANTHER" id="PTHR30193">
    <property type="entry name" value="ABC TRANSPORTER PERMEASE PROTEIN"/>
    <property type="match status" value="1"/>
</dbReference>
<keyword evidence="6 7" id="KW-0472">Membrane</keyword>
<protein>
    <submittedName>
        <fullName evidence="10">Carbohydrate ABC transporter membrane protein 1, CUT1 family (TC 3.A.1.1.-)</fullName>
    </submittedName>
</protein>
<dbReference type="InterPro" id="IPR000515">
    <property type="entry name" value="MetI-like"/>
</dbReference>
<evidence type="ECO:0000313" key="11">
    <source>
        <dbReference type="Proteomes" id="UP000199598"/>
    </source>
</evidence>
<keyword evidence="5 7" id="KW-1133">Transmembrane helix</keyword>
<evidence type="ECO:0000256" key="8">
    <source>
        <dbReference type="SAM" id="MobiDB-lite"/>
    </source>
</evidence>
<dbReference type="EMBL" id="FOSK01000004">
    <property type="protein sequence ID" value="SFK31837.1"/>
    <property type="molecule type" value="Genomic_DNA"/>
</dbReference>
<gene>
    <name evidence="10" type="ORF">SAMN04488518_10459</name>
</gene>
<reference evidence="10 11" key="1">
    <citation type="submission" date="2016-10" db="EMBL/GenBank/DDBJ databases">
        <authorList>
            <person name="Varghese N."/>
            <person name="Submissions S."/>
        </authorList>
    </citation>
    <scope>NUCLEOTIDE SEQUENCE [LARGE SCALE GENOMIC DNA]</scope>
    <source>
        <strain evidence="10 11">DSM 16392</strain>
    </source>
</reference>
<comment type="subcellular location">
    <subcellularLocation>
        <location evidence="1 7">Cell membrane</location>
        <topology evidence="1 7">Multi-pass membrane protein</topology>
    </subcellularLocation>
</comment>
<evidence type="ECO:0000256" key="2">
    <source>
        <dbReference type="ARBA" id="ARBA00022448"/>
    </source>
</evidence>
<evidence type="ECO:0000256" key="6">
    <source>
        <dbReference type="ARBA" id="ARBA00023136"/>
    </source>
</evidence>
<dbReference type="Proteomes" id="UP000199598">
    <property type="component" value="Unassembled WGS sequence"/>
</dbReference>
<feature type="transmembrane region" description="Helical" evidence="7">
    <location>
        <begin position="230"/>
        <end position="255"/>
    </location>
</feature>
<evidence type="ECO:0000256" key="1">
    <source>
        <dbReference type="ARBA" id="ARBA00004651"/>
    </source>
</evidence>
<evidence type="ECO:0000256" key="3">
    <source>
        <dbReference type="ARBA" id="ARBA00022475"/>
    </source>
</evidence>
<keyword evidence="11" id="KW-1185">Reference proteome</keyword>
<feature type="transmembrane region" description="Helical" evidence="7">
    <location>
        <begin position="41"/>
        <end position="60"/>
    </location>
</feature>
<name>A0A1I3YIT8_9HYPH</name>
<dbReference type="PROSITE" id="PS50928">
    <property type="entry name" value="ABC_TM1"/>
    <property type="match status" value="1"/>
</dbReference>
<keyword evidence="3" id="KW-1003">Cell membrane</keyword>
<dbReference type="CDD" id="cd06261">
    <property type="entry name" value="TM_PBP2"/>
    <property type="match status" value="1"/>
</dbReference>
<dbReference type="SUPFAM" id="SSF161098">
    <property type="entry name" value="MetI-like"/>
    <property type="match status" value="1"/>
</dbReference>
<dbReference type="InterPro" id="IPR035906">
    <property type="entry name" value="MetI-like_sf"/>
</dbReference>
<evidence type="ECO:0000256" key="4">
    <source>
        <dbReference type="ARBA" id="ARBA00022692"/>
    </source>
</evidence>
<accession>A0A1I3YIT8</accession>
<keyword evidence="4 7" id="KW-0812">Transmembrane</keyword>
<evidence type="ECO:0000313" key="10">
    <source>
        <dbReference type="EMBL" id="SFK31837.1"/>
    </source>
</evidence>
<sequence length="325" mass="36256">MSEQALAPVSSGNSPKFSGGPTTSGASKTRSSKWIANQRKLAPWLFLAPGVVMFLVYVIAPIGQSLWISLYEWDGIGVKTFISIANYIELIDDEAFYTALYNNVLWLVLYMLAVPAGLLIAIFLNQTVTGIRIYKSLFFFPFVISQIVVGLIFSWFYAPNFGLFTKLLEFMGMEGIAILADERFVTYGIIVAGLWPQIAYCMILYLTGLNNVSPDQIEAARLDGAKGWKMLWYVIIPQLRPATFIAVVVTIIGALRSFDLVSIMTSGGPYGSSRVLSYYMYEQALSEYGFRMGYGAAIAVVLFAIMMVFITLFIVRMLKDEREGY</sequence>
<feature type="region of interest" description="Disordered" evidence="8">
    <location>
        <begin position="1"/>
        <end position="30"/>
    </location>
</feature>
<evidence type="ECO:0000259" key="9">
    <source>
        <dbReference type="PROSITE" id="PS50928"/>
    </source>
</evidence>
<feature type="transmembrane region" description="Helical" evidence="7">
    <location>
        <begin position="137"/>
        <end position="158"/>
    </location>
</feature>
<feature type="domain" description="ABC transmembrane type-1" evidence="9">
    <location>
        <begin position="99"/>
        <end position="313"/>
    </location>
</feature>
<dbReference type="PANTHER" id="PTHR30193:SF37">
    <property type="entry name" value="INNER MEMBRANE ABC TRANSPORTER PERMEASE PROTEIN YCJO"/>
    <property type="match status" value="1"/>
</dbReference>
<evidence type="ECO:0000256" key="5">
    <source>
        <dbReference type="ARBA" id="ARBA00022989"/>
    </source>
</evidence>
<keyword evidence="2 7" id="KW-0813">Transport</keyword>
<dbReference type="Gene3D" id="1.10.3720.10">
    <property type="entry name" value="MetI-like"/>
    <property type="match status" value="1"/>
</dbReference>
<proteinExistence type="inferred from homology"/>
<organism evidence="10 11">
    <name type="scientific">Pseudovibrio ascidiaceicola</name>
    <dbReference type="NCBI Taxonomy" id="285279"/>
    <lineage>
        <taxon>Bacteria</taxon>
        <taxon>Pseudomonadati</taxon>
        <taxon>Pseudomonadota</taxon>
        <taxon>Alphaproteobacteria</taxon>
        <taxon>Hyphomicrobiales</taxon>
        <taxon>Stappiaceae</taxon>
        <taxon>Pseudovibrio</taxon>
    </lineage>
</organism>
<dbReference type="InterPro" id="IPR051393">
    <property type="entry name" value="ABC_transporter_permease"/>
</dbReference>
<comment type="caution">
    <text evidence="10">The sequence shown here is derived from an EMBL/GenBank/DDBJ whole genome shotgun (WGS) entry which is preliminary data.</text>
</comment>
<dbReference type="Pfam" id="PF00528">
    <property type="entry name" value="BPD_transp_1"/>
    <property type="match status" value="1"/>
</dbReference>
<evidence type="ECO:0000256" key="7">
    <source>
        <dbReference type="RuleBase" id="RU363032"/>
    </source>
</evidence>
<comment type="similarity">
    <text evidence="7">Belongs to the binding-protein-dependent transport system permease family.</text>
</comment>
<feature type="compositionally biased region" description="Polar residues" evidence="8">
    <location>
        <begin position="10"/>
        <end position="30"/>
    </location>
</feature>
<feature type="transmembrane region" description="Helical" evidence="7">
    <location>
        <begin position="104"/>
        <end position="125"/>
    </location>
</feature>